<reference evidence="2 3" key="1">
    <citation type="submission" date="2024-03" db="EMBL/GenBank/DDBJ databases">
        <title>The Acrasis kona genome and developmental transcriptomes reveal deep origins of eukaryotic multicellular pathways.</title>
        <authorList>
            <person name="Sheikh S."/>
            <person name="Fu C.-J."/>
            <person name="Brown M.W."/>
            <person name="Baldauf S.L."/>
        </authorList>
    </citation>
    <scope>NUCLEOTIDE SEQUENCE [LARGE SCALE GENOMIC DNA]</scope>
    <source>
        <strain evidence="2 3">ATCC MYA-3509</strain>
    </source>
</reference>
<dbReference type="SUPFAM" id="SSF49870">
    <property type="entry name" value="Osmotin, thaumatin-like protein"/>
    <property type="match status" value="1"/>
</dbReference>
<evidence type="ECO:0000256" key="1">
    <source>
        <dbReference type="SAM" id="MobiDB-lite"/>
    </source>
</evidence>
<dbReference type="PANTHER" id="PTHR31013">
    <property type="entry name" value="THAUMATIN FAMILY PROTEIN-RELATED"/>
    <property type="match status" value="1"/>
</dbReference>
<comment type="caution">
    <text evidence="2">The sequence shown here is derived from an EMBL/GenBank/DDBJ whole genome shotgun (WGS) entry which is preliminary data.</text>
</comment>
<keyword evidence="3" id="KW-1185">Reference proteome</keyword>
<feature type="non-terminal residue" evidence="2">
    <location>
        <position position="391"/>
    </location>
</feature>
<name>A0AAW2YRV2_9EUKA</name>
<feature type="compositionally biased region" description="Pro residues" evidence="1">
    <location>
        <begin position="236"/>
        <end position="247"/>
    </location>
</feature>
<dbReference type="EMBL" id="JAOPGA020000605">
    <property type="protein sequence ID" value="KAL0479875.1"/>
    <property type="molecule type" value="Genomic_DNA"/>
</dbReference>
<accession>A0AAW2YRV2</accession>
<evidence type="ECO:0000313" key="2">
    <source>
        <dbReference type="EMBL" id="KAL0479875.1"/>
    </source>
</evidence>
<dbReference type="Pfam" id="PF00314">
    <property type="entry name" value="Thaumatin"/>
    <property type="match status" value="1"/>
</dbReference>
<dbReference type="AlphaFoldDB" id="A0AAW2YRV2"/>
<dbReference type="InterPro" id="IPR037176">
    <property type="entry name" value="Osmotin/thaumatin-like_sf"/>
</dbReference>
<proteinExistence type="predicted"/>
<evidence type="ECO:0000313" key="3">
    <source>
        <dbReference type="Proteomes" id="UP001431209"/>
    </source>
</evidence>
<dbReference type="InterPro" id="IPR001938">
    <property type="entry name" value="Thaumatin"/>
</dbReference>
<organism evidence="2 3">
    <name type="scientific">Acrasis kona</name>
    <dbReference type="NCBI Taxonomy" id="1008807"/>
    <lineage>
        <taxon>Eukaryota</taxon>
        <taxon>Discoba</taxon>
        <taxon>Heterolobosea</taxon>
        <taxon>Tetramitia</taxon>
        <taxon>Eutetramitia</taxon>
        <taxon>Acrasidae</taxon>
        <taxon>Acrasis</taxon>
    </lineage>
</organism>
<protein>
    <submittedName>
        <fullName evidence="2">Uncharacterized protein</fullName>
    </submittedName>
</protein>
<dbReference type="PROSITE" id="PS51367">
    <property type="entry name" value="THAUMATIN_2"/>
    <property type="match status" value="1"/>
</dbReference>
<feature type="region of interest" description="Disordered" evidence="1">
    <location>
        <begin position="228"/>
        <end position="252"/>
    </location>
</feature>
<gene>
    <name evidence="2" type="ORF">AKO1_007367</name>
</gene>
<dbReference type="Proteomes" id="UP001431209">
    <property type="component" value="Unassembled WGS sequence"/>
</dbReference>
<sequence>MSIAVRNYSTPNPISANETRFLCGNPSCPPHPITLCPEELRKLAPDGSYLGCASICTAVNDASMRSKSPILTNIYTATTNETRDANGTVRTRGGLPLKDLVCCACGDGKGGCEVDHSSNFCCSPYIPHYDLNIVGGRCFHEDWPLPNVNFMNRIKNDTYWMSRFNSLGLSVNYASIFKVVCPEAYSWQFDDFSSTFQCRDADYVVDFCGKNSTNFDYALSLLRTPTPTLTTTTIPPTTPTPTTPPPSASLSPSITKTVAATITPSTFGNTSFLPPVVSESSTMLYSSSQVNSSFSCSFKDSGSISPSVVVQQAEISFVVSVVQRPALVRLNFLSDENVVIAFVDVNVLSVAKYTVNVLSAYKVLSEMYGSFIIRRIKTSGIRGIRVAVTVV</sequence>
<dbReference type="PANTHER" id="PTHR31013:SF12">
    <property type="entry name" value="PATHOGENESIS-RELATED PROTEIN 5-LIKE"/>
    <property type="match status" value="1"/>
</dbReference>
<dbReference type="Gene3D" id="2.60.110.10">
    <property type="entry name" value="Thaumatin"/>
    <property type="match status" value="1"/>
</dbReference>